<evidence type="ECO:0000313" key="5">
    <source>
        <dbReference type="EMBL" id="GEO39050.1"/>
    </source>
</evidence>
<dbReference type="Proteomes" id="UP000321523">
    <property type="component" value="Unassembled WGS sequence"/>
</dbReference>
<dbReference type="Pfam" id="PF00501">
    <property type="entry name" value="AMP-binding"/>
    <property type="match status" value="1"/>
</dbReference>
<dbReference type="InterPro" id="IPR020845">
    <property type="entry name" value="AMP-binding_CS"/>
</dbReference>
<dbReference type="PANTHER" id="PTHR43352:SF1">
    <property type="entry name" value="ANTHRANILATE--COA LIGASE"/>
    <property type="match status" value="1"/>
</dbReference>
<dbReference type="OrthoDB" id="4471305at2"/>
<feature type="region of interest" description="Disordered" evidence="2">
    <location>
        <begin position="1"/>
        <end position="32"/>
    </location>
</feature>
<evidence type="ECO:0000256" key="2">
    <source>
        <dbReference type="SAM" id="MobiDB-lite"/>
    </source>
</evidence>
<dbReference type="InterPro" id="IPR025110">
    <property type="entry name" value="AMP-bd_C"/>
</dbReference>
<keyword evidence="6" id="KW-1185">Reference proteome</keyword>
<evidence type="ECO:0000256" key="1">
    <source>
        <dbReference type="ARBA" id="ARBA00022598"/>
    </source>
</evidence>
<feature type="domain" description="AMP-dependent synthetase/ligase" evidence="3">
    <location>
        <begin position="72"/>
        <end position="414"/>
    </location>
</feature>
<dbReference type="PANTHER" id="PTHR43352">
    <property type="entry name" value="ACETYL-COA SYNTHETASE"/>
    <property type="match status" value="1"/>
</dbReference>
<evidence type="ECO:0000313" key="6">
    <source>
        <dbReference type="Proteomes" id="UP000321523"/>
    </source>
</evidence>
<proteinExistence type="predicted"/>
<name>A0A512DS62_9PROT</name>
<dbReference type="SUPFAM" id="SSF56801">
    <property type="entry name" value="Acetyl-CoA synthetase-like"/>
    <property type="match status" value="1"/>
</dbReference>
<gene>
    <name evidence="5" type="ORF">SAE02_31980</name>
</gene>
<dbReference type="AlphaFoldDB" id="A0A512DS62"/>
<protein>
    <submittedName>
        <fullName evidence="5">Acetyl-CoA synthetase</fullName>
    </submittedName>
</protein>
<organism evidence="5 6">
    <name type="scientific">Skermanella aerolata</name>
    <dbReference type="NCBI Taxonomy" id="393310"/>
    <lineage>
        <taxon>Bacteria</taxon>
        <taxon>Pseudomonadati</taxon>
        <taxon>Pseudomonadota</taxon>
        <taxon>Alphaproteobacteria</taxon>
        <taxon>Rhodospirillales</taxon>
        <taxon>Azospirillaceae</taxon>
        <taxon>Skermanella</taxon>
    </lineage>
</organism>
<dbReference type="GO" id="GO:0044550">
    <property type="term" value="P:secondary metabolite biosynthetic process"/>
    <property type="evidence" value="ECO:0007669"/>
    <property type="project" value="TreeGrafter"/>
</dbReference>
<dbReference type="EMBL" id="BJYZ01000013">
    <property type="protein sequence ID" value="GEO39050.1"/>
    <property type="molecule type" value="Genomic_DNA"/>
</dbReference>
<dbReference type="GO" id="GO:0016878">
    <property type="term" value="F:acid-thiol ligase activity"/>
    <property type="evidence" value="ECO:0007669"/>
    <property type="project" value="TreeGrafter"/>
</dbReference>
<evidence type="ECO:0000259" key="3">
    <source>
        <dbReference type="Pfam" id="PF00501"/>
    </source>
</evidence>
<dbReference type="InterPro" id="IPR042099">
    <property type="entry name" value="ANL_N_sf"/>
</dbReference>
<dbReference type="Gene3D" id="3.40.50.12780">
    <property type="entry name" value="N-terminal domain of ligase-like"/>
    <property type="match status" value="1"/>
</dbReference>
<dbReference type="RefSeq" id="WP_084721201.1">
    <property type="nucleotide sequence ID" value="NZ_BJYZ01000013.1"/>
</dbReference>
<evidence type="ECO:0000259" key="4">
    <source>
        <dbReference type="Pfam" id="PF13193"/>
    </source>
</evidence>
<keyword evidence="1" id="KW-0436">Ligase</keyword>
<dbReference type="Pfam" id="PF13193">
    <property type="entry name" value="AMP-binding_C"/>
    <property type="match status" value="1"/>
</dbReference>
<comment type="caution">
    <text evidence="5">The sequence shown here is derived from an EMBL/GenBank/DDBJ whole genome shotgun (WGS) entry which is preliminary data.</text>
</comment>
<dbReference type="PROSITE" id="PS00455">
    <property type="entry name" value="AMP_BINDING"/>
    <property type="match status" value="1"/>
</dbReference>
<dbReference type="InterPro" id="IPR000873">
    <property type="entry name" value="AMP-dep_synth/lig_dom"/>
</dbReference>
<dbReference type="Gene3D" id="3.30.300.30">
    <property type="match status" value="1"/>
</dbReference>
<dbReference type="InterPro" id="IPR045851">
    <property type="entry name" value="AMP-bd_C_sf"/>
</dbReference>
<feature type="domain" description="AMP-binding enzyme C-terminal" evidence="4">
    <location>
        <begin position="469"/>
        <end position="547"/>
    </location>
</feature>
<sequence>MSPPNQPHTASTGDRNDGPGHASDAPDAPLDTFARDRLPDARQWPDLLFGNSRYRFQGPLNISGELLDVNLARGRGDHPCLIDSTTGQTTTYRQLSEQVARIAHVLTGDMGLRTGNRVLIRSPNSPMMVACWLAVVRAGGIVVPTMPLLRARELGQIRDRLEIGLALCDDRLVSELEAAGSGADRSLRILTFSDLARRMRGKPADFTPARTDAADICLIAFTSGTTGVPKAAVHFHRDLMAVTEGLPRSVLDARREDVFCAGSSLAFTYGLGGAILFPLRLGATSVLVEAPTPEALLDALSDHSVTICLSIPTAYRSMTPLAASREMPKLRACISAAETLPARVIDNWRSITGLPIVDTIGSTEMLHTFIANPPDALRPGATGKPLPGYDAIVVDDEFRPVPVGEVGRLSVRGPVGCRYLDDPRQTQYVQNGWNVTGDAFLVDEDGYFWYRGRTDDMIVSAGYNISGIEIETVLLEHAAVRECAVVASPDDRRGMIPKAFVVPREPLRLGSNLVGELQEFVKKQIAPYKYPRRVEFLDALPRTETGKIQRFKLREMEIERVAAAKTEI</sequence>
<reference evidence="5 6" key="1">
    <citation type="submission" date="2019-07" db="EMBL/GenBank/DDBJ databases">
        <title>Whole genome shotgun sequence of Skermanella aerolata NBRC 106429.</title>
        <authorList>
            <person name="Hosoyama A."/>
            <person name="Uohara A."/>
            <person name="Ohji S."/>
            <person name="Ichikawa N."/>
        </authorList>
    </citation>
    <scope>NUCLEOTIDE SEQUENCE [LARGE SCALE GENOMIC DNA]</scope>
    <source>
        <strain evidence="5 6">NBRC 106429</strain>
    </source>
</reference>
<accession>A0A512DS62</accession>